<evidence type="ECO:0000313" key="10">
    <source>
        <dbReference type="EMBL" id="UXD21485.1"/>
    </source>
</evidence>
<evidence type="ECO:0000256" key="7">
    <source>
        <dbReference type="ARBA" id="ARBA00048668"/>
    </source>
</evidence>
<dbReference type="InterPro" id="IPR036068">
    <property type="entry name" value="Nicotinate_pribotase-like_C"/>
</dbReference>
<comment type="catalytic activity">
    <reaction evidence="7">
        <text>5-phospho-alpha-D-ribose 1-diphosphate + nicotinate + ATP + H2O = nicotinate beta-D-ribonucleotide + ADP + phosphate + diphosphate</text>
        <dbReference type="Rhea" id="RHEA:36163"/>
        <dbReference type="ChEBI" id="CHEBI:15377"/>
        <dbReference type="ChEBI" id="CHEBI:30616"/>
        <dbReference type="ChEBI" id="CHEBI:32544"/>
        <dbReference type="ChEBI" id="CHEBI:33019"/>
        <dbReference type="ChEBI" id="CHEBI:43474"/>
        <dbReference type="ChEBI" id="CHEBI:57502"/>
        <dbReference type="ChEBI" id="CHEBI:58017"/>
        <dbReference type="ChEBI" id="CHEBI:456216"/>
        <dbReference type="EC" id="6.3.4.21"/>
    </reaction>
</comment>
<dbReference type="SUPFAM" id="SSF54675">
    <property type="entry name" value="Nicotinate/Quinolinate PRTase N-terminal domain-like"/>
    <property type="match status" value="1"/>
</dbReference>
<proteinExistence type="predicted"/>
<keyword evidence="5" id="KW-0662">Pyridine nucleotide biosynthesis</keyword>
<dbReference type="InterPro" id="IPR035809">
    <property type="entry name" value="NAPRTase_arc-type"/>
</dbReference>
<keyword evidence="10" id="KW-0328">Glycosyltransferase</keyword>
<protein>
    <recommendedName>
        <fullName evidence="2">nicotinate phosphoribosyltransferase</fullName>
        <ecNumber evidence="2">6.3.4.21</ecNumber>
    </recommendedName>
</protein>
<keyword evidence="4 10" id="KW-0436">Ligase</keyword>
<dbReference type="Gene3D" id="3.20.20.70">
    <property type="entry name" value="Aldolase class I"/>
    <property type="match status" value="1"/>
</dbReference>
<dbReference type="AlphaFoldDB" id="A0A977KBB0"/>
<dbReference type="InterPro" id="IPR002638">
    <property type="entry name" value="Quinolinate_PRibosylTrfase_C"/>
</dbReference>
<dbReference type="Proteomes" id="UP001063698">
    <property type="component" value="Chromosome"/>
</dbReference>
<name>A0A977KBB0_9CREN</name>
<keyword evidence="11" id="KW-1185">Reference proteome</keyword>
<dbReference type="CDD" id="cd01571">
    <property type="entry name" value="NAPRTase_B"/>
    <property type="match status" value="1"/>
</dbReference>
<dbReference type="InterPro" id="IPR053190">
    <property type="entry name" value="NAPRTase-like"/>
</dbReference>
<sequence>MRLYIARENEILSGEATDIYFKRTVDVIKKSNKDKRVRMEFHAYSLPYDWAVFAGLEEALTILGGKNVDVYAVPEGTIFRPKQPLMVIEGDYTEFGELETAILGVLRHSTSIATKAARIKLAAGNKSVLFFGLRALHPAIQPMADRAAYIGGVDGVAGNLSEKYLGIKPVGTMPHALMLVFGDPEEAWKAFDEYVEEEVPRIVLVDTFCDERMEALKAAKLLREKLRGVRLDTPGSRRGNMRAIVEEVRWTLDLHGFKNVQIIVSGGLNEEKIRELRDLVDAFGVGTSIAFPKSVDISADIVEVYENGKWTPRSKRGKWPGFKQLYRCNVNEDYVVPWNDEPPKCRDGTKPKAMLRKVMENGRLLIEPPSIEEIRKYVLEQLNEIEDKV</sequence>
<dbReference type="PIRSF" id="PIRSF000484">
    <property type="entry name" value="NAPRT"/>
    <property type="match status" value="1"/>
</dbReference>
<dbReference type="EC" id="6.3.4.21" evidence="2"/>
<dbReference type="Gene3D" id="3.90.1170.20">
    <property type="entry name" value="Quinolinate phosphoribosyl transferase, N-terminal domain"/>
    <property type="match status" value="1"/>
</dbReference>
<dbReference type="KEGG" id="ipc:IPA_04760"/>
<evidence type="ECO:0000256" key="4">
    <source>
        <dbReference type="ARBA" id="ARBA00022598"/>
    </source>
</evidence>
<comment type="pathway">
    <text evidence="1">Cofactor biosynthesis; NAD(+) biosynthesis; nicotinate D-ribonucleotide from nicotinate: step 1/1.</text>
</comment>
<keyword evidence="3" id="KW-0597">Phosphoprotein</keyword>
<accession>A0A977KBB0</accession>
<dbReference type="Pfam" id="PF02749">
    <property type="entry name" value="QRPTase_N"/>
    <property type="match status" value="1"/>
</dbReference>
<organism evidence="10 11">
    <name type="scientific">Ignicoccus pacificus DSM 13166</name>
    <dbReference type="NCBI Taxonomy" id="940294"/>
    <lineage>
        <taxon>Archaea</taxon>
        <taxon>Thermoproteota</taxon>
        <taxon>Thermoprotei</taxon>
        <taxon>Desulfurococcales</taxon>
        <taxon>Desulfurococcaceae</taxon>
        <taxon>Ignicoccus</taxon>
    </lineage>
</organism>
<dbReference type="NCBIfam" id="NF006415">
    <property type="entry name" value="PRK08662.1"/>
    <property type="match status" value="1"/>
</dbReference>
<evidence type="ECO:0000256" key="1">
    <source>
        <dbReference type="ARBA" id="ARBA00004952"/>
    </source>
</evidence>
<keyword evidence="6" id="KW-0808">Transferase</keyword>
<evidence type="ECO:0000256" key="2">
    <source>
        <dbReference type="ARBA" id="ARBA00013236"/>
    </source>
</evidence>
<reference evidence="10" key="1">
    <citation type="submission" date="2013-11" db="EMBL/GenBank/DDBJ databases">
        <title>Comparative genomics of Ignicoccus.</title>
        <authorList>
            <person name="Podar M."/>
        </authorList>
    </citation>
    <scope>NUCLEOTIDE SEQUENCE</scope>
    <source>
        <strain evidence="10">DSM 13166</strain>
    </source>
</reference>
<evidence type="ECO:0000256" key="6">
    <source>
        <dbReference type="ARBA" id="ARBA00022679"/>
    </source>
</evidence>
<evidence type="ECO:0000256" key="5">
    <source>
        <dbReference type="ARBA" id="ARBA00022642"/>
    </source>
</evidence>
<evidence type="ECO:0000259" key="9">
    <source>
        <dbReference type="Pfam" id="PF02749"/>
    </source>
</evidence>
<dbReference type="InterPro" id="IPR013785">
    <property type="entry name" value="Aldolase_TIM"/>
</dbReference>
<gene>
    <name evidence="10" type="ORF">IPA_04760</name>
</gene>
<evidence type="ECO:0000313" key="11">
    <source>
        <dbReference type="Proteomes" id="UP001063698"/>
    </source>
</evidence>
<feature type="domain" description="Quinolinate phosphoribosyl transferase N-terminal" evidence="9">
    <location>
        <begin position="18"/>
        <end position="109"/>
    </location>
</feature>
<dbReference type="InterPro" id="IPR037128">
    <property type="entry name" value="Quinolinate_PRibosylTase_N_sf"/>
</dbReference>
<dbReference type="GO" id="GO:0004516">
    <property type="term" value="F:nicotinate phosphoribosyltransferase activity"/>
    <property type="evidence" value="ECO:0007669"/>
    <property type="project" value="UniProtKB-EC"/>
</dbReference>
<feature type="domain" description="Quinolinate phosphoribosyl transferase C-terminal" evidence="8">
    <location>
        <begin position="112"/>
        <end position="298"/>
    </location>
</feature>
<dbReference type="GO" id="GO:0009435">
    <property type="term" value="P:NAD+ biosynthetic process"/>
    <property type="evidence" value="ECO:0007669"/>
    <property type="project" value="InterPro"/>
</dbReference>
<dbReference type="EMBL" id="CP006868">
    <property type="protein sequence ID" value="UXD21485.1"/>
    <property type="molecule type" value="Genomic_DNA"/>
</dbReference>
<dbReference type="Pfam" id="PF01729">
    <property type="entry name" value="QRPTase_C"/>
    <property type="match status" value="1"/>
</dbReference>
<dbReference type="PANTHER" id="PTHR43202:SF1">
    <property type="entry name" value="NICOTINATE PHOSPHORIBOSYLTRANSFERASE"/>
    <property type="match status" value="1"/>
</dbReference>
<evidence type="ECO:0000259" key="8">
    <source>
        <dbReference type="Pfam" id="PF01729"/>
    </source>
</evidence>
<dbReference type="SUPFAM" id="SSF51690">
    <property type="entry name" value="Nicotinate/Quinolinate PRTase C-terminal domain-like"/>
    <property type="match status" value="1"/>
</dbReference>
<dbReference type="GO" id="GO:0004514">
    <property type="term" value="F:nicotinate-nucleotide diphosphorylase (carboxylating) activity"/>
    <property type="evidence" value="ECO:0007669"/>
    <property type="project" value="InterPro"/>
</dbReference>
<evidence type="ECO:0000256" key="3">
    <source>
        <dbReference type="ARBA" id="ARBA00022553"/>
    </source>
</evidence>
<dbReference type="PANTHER" id="PTHR43202">
    <property type="entry name" value="NICOTINATE-NUCLEOTIDE PYROPHOSPHORYLASE"/>
    <property type="match status" value="1"/>
</dbReference>
<dbReference type="InterPro" id="IPR007229">
    <property type="entry name" value="Nic_PRibTrfase-Fam"/>
</dbReference>
<dbReference type="InterPro" id="IPR022412">
    <property type="entry name" value="Quinolinate_PRibosylTrfase_N"/>
</dbReference>